<keyword evidence="1" id="KW-1133">Transmembrane helix</keyword>
<dbReference type="Proteomes" id="UP000808914">
    <property type="component" value="Unassembled WGS sequence"/>
</dbReference>
<keyword evidence="1" id="KW-0812">Transmembrane</keyword>
<evidence type="ECO:0000256" key="1">
    <source>
        <dbReference type="SAM" id="Phobius"/>
    </source>
</evidence>
<feature type="transmembrane region" description="Helical" evidence="1">
    <location>
        <begin position="6"/>
        <end position="25"/>
    </location>
</feature>
<accession>A0ABS2Q346</accession>
<organism evidence="2 3">
    <name type="scientific">Scopulibacillus daqui</name>
    <dbReference type="NCBI Taxonomy" id="1469162"/>
    <lineage>
        <taxon>Bacteria</taxon>
        <taxon>Bacillati</taxon>
        <taxon>Bacillota</taxon>
        <taxon>Bacilli</taxon>
        <taxon>Bacillales</taxon>
        <taxon>Sporolactobacillaceae</taxon>
        <taxon>Scopulibacillus</taxon>
    </lineage>
</organism>
<dbReference type="RefSeq" id="WP_205004594.1">
    <property type="nucleotide sequence ID" value="NZ_JAFBER010000027.1"/>
</dbReference>
<sequence>MIMENVVTIFIYLAVGCIIGWMLIIPHRLDLTCKNRFFVLVIMIFLWLPVSIISFAIAPFISACSSRSR</sequence>
<comment type="caution">
    <text evidence="2">The sequence shown here is derived from an EMBL/GenBank/DDBJ whole genome shotgun (WGS) entry which is preliminary data.</text>
</comment>
<keyword evidence="1" id="KW-0472">Membrane</keyword>
<evidence type="ECO:0000313" key="3">
    <source>
        <dbReference type="Proteomes" id="UP000808914"/>
    </source>
</evidence>
<protein>
    <submittedName>
        <fullName evidence="2">High-affinity K+ transport system ATPase subunit B</fullName>
    </submittedName>
</protein>
<keyword evidence="3" id="KW-1185">Reference proteome</keyword>
<dbReference type="EMBL" id="JAFBER010000027">
    <property type="protein sequence ID" value="MBM7646715.1"/>
    <property type="molecule type" value="Genomic_DNA"/>
</dbReference>
<evidence type="ECO:0000313" key="2">
    <source>
        <dbReference type="EMBL" id="MBM7646715.1"/>
    </source>
</evidence>
<proteinExistence type="predicted"/>
<name>A0ABS2Q346_9BACL</name>
<reference evidence="2 3" key="1">
    <citation type="submission" date="2021-01" db="EMBL/GenBank/DDBJ databases">
        <title>Genomic Encyclopedia of Type Strains, Phase IV (KMG-IV): sequencing the most valuable type-strain genomes for metagenomic binning, comparative biology and taxonomic classification.</title>
        <authorList>
            <person name="Goeker M."/>
        </authorList>
    </citation>
    <scope>NUCLEOTIDE SEQUENCE [LARGE SCALE GENOMIC DNA]</scope>
    <source>
        <strain evidence="2 3">DSM 28236</strain>
    </source>
</reference>
<gene>
    <name evidence="2" type="ORF">JOD45_002948</name>
</gene>
<feature type="transmembrane region" description="Helical" evidence="1">
    <location>
        <begin position="37"/>
        <end position="61"/>
    </location>
</feature>